<protein>
    <submittedName>
        <fullName evidence="1">Uncharacterized protein</fullName>
    </submittedName>
</protein>
<organism evidence="1">
    <name type="scientific">Brassica oleracea</name>
    <name type="common">Wild cabbage</name>
    <dbReference type="NCBI Taxonomy" id="3712"/>
    <lineage>
        <taxon>Eukaryota</taxon>
        <taxon>Viridiplantae</taxon>
        <taxon>Streptophyta</taxon>
        <taxon>Embryophyta</taxon>
        <taxon>Tracheophyta</taxon>
        <taxon>Spermatophyta</taxon>
        <taxon>Magnoliopsida</taxon>
        <taxon>eudicotyledons</taxon>
        <taxon>Gunneridae</taxon>
        <taxon>Pentapetalae</taxon>
        <taxon>rosids</taxon>
        <taxon>malvids</taxon>
        <taxon>Brassicales</taxon>
        <taxon>Brassicaceae</taxon>
        <taxon>Brassiceae</taxon>
        <taxon>Brassica</taxon>
    </lineage>
</organism>
<dbReference type="EMBL" id="LR031878">
    <property type="protein sequence ID" value="VDD51045.1"/>
    <property type="molecule type" value="Genomic_DNA"/>
</dbReference>
<name>A0A3P6G057_BRAOL</name>
<evidence type="ECO:0000313" key="1">
    <source>
        <dbReference type="EMBL" id="VDD51045.1"/>
    </source>
</evidence>
<gene>
    <name evidence="1" type="ORF">BOLC1T03434H</name>
</gene>
<dbReference type="AlphaFoldDB" id="A0A3P6G057"/>
<reference evidence="1" key="1">
    <citation type="submission" date="2018-11" db="EMBL/GenBank/DDBJ databases">
        <authorList>
            <consortium name="Genoscope - CEA"/>
            <person name="William W."/>
        </authorList>
    </citation>
    <scope>NUCLEOTIDE SEQUENCE</scope>
</reference>
<proteinExistence type="predicted"/>
<accession>A0A3P6G057</accession>
<sequence length="64" mass="7271">MNFTVEPSFFREAGGTFPPQKENGLFAVGQFRGGGRRDTRRMIHLFGSTSFFSPKTQNQWNVCP</sequence>